<name>A0A5A7R2H1_STRAF</name>
<dbReference type="AlphaFoldDB" id="A0A5A7R2H1"/>
<feature type="compositionally biased region" description="Basic and acidic residues" evidence="1">
    <location>
        <begin position="81"/>
        <end position="97"/>
    </location>
</feature>
<feature type="region of interest" description="Disordered" evidence="1">
    <location>
        <begin position="190"/>
        <end position="212"/>
    </location>
</feature>
<protein>
    <submittedName>
        <fullName evidence="2">BZIP transcription factor family protein</fullName>
    </submittedName>
</protein>
<reference evidence="3" key="1">
    <citation type="journal article" date="2019" name="Curr. Biol.">
        <title>Genome Sequence of Striga asiatica Provides Insight into the Evolution of Plant Parasitism.</title>
        <authorList>
            <person name="Yoshida S."/>
            <person name="Kim S."/>
            <person name="Wafula E.K."/>
            <person name="Tanskanen J."/>
            <person name="Kim Y.M."/>
            <person name="Honaas L."/>
            <person name="Yang Z."/>
            <person name="Spallek T."/>
            <person name="Conn C.E."/>
            <person name="Ichihashi Y."/>
            <person name="Cheong K."/>
            <person name="Cui S."/>
            <person name="Der J.P."/>
            <person name="Gundlach H."/>
            <person name="Jiao Y."/>
            <person name="Hori C."/>
            <person name="Ishida J.K."/>
            <person name="Kasahara H."/>
            <person name="Kiba T."/>
            <person name="Kim M.S."/>
            <person name="Koo N."/>
            <person name="Laohavisit A."/>
            <person name="Lee Y.H."/>
            <person name="Lumba S."/>
            <person name="McCourt P."/>
            <person name="Mortimer J.C."/>
            <person name="Mutuku J.M."/>
            <person name="Nomura T."/>
            <person name="Sasaki-Sekimoto Y."/>
            <person name="Seto Y."/>
            <person name="Wang Y."/>
            <person name="Wakatake T."/>
            <person name="Sakakibara H."/>
            <person name="Demura T."/>
            <person name="Yamaguchi S."/>
            <person name="Yoneyama K."/>
            <person name="Manabe R.I."/>
            <person name="Nelson D.C."/>
            <person name="Schulman A.H."/>
            <person name="Timko M.P."/>
            <person name="dePamphilis C.W."/>
            <person name="Choi D."/>
            <person name="Shirasu K."/>
        </authorList>
    </citation>
    <scope>NUCLEOTIDE SEQUENCE [LARGE SCALE GENOMIC DNA]</scope>
    <source>
        <strain evidence="3">cv. UVA1</strain>
    </source>
</reference>
<evidence type="ECO:0000313" key="2">
    <source>
        <dbReference type="EMBL" id="GER51629.1"/>
    </source>
</evidence>
<gene>
    <name evidence="2" type="ORF">STAS_29026</name>
</gene>
<keyword evidence="3" id="KW-1185">Reference proteome</keyword>
<organism evidence="2 3">
    <name type="scientific">Striga asiatica</name>
    <name type="common">Asiatic witchweed</name>
    <name type="synonym">Buchnera asiatica</name>
    <dbReference type="NCBI Taxonomy" id="4170"/>
    <lineage>
        <taxon>Eukaryota</taxon>
        <taxon>Viridiplantae</taxon>
        <taxon>Streptophyta</taxon>
        <taxon>Embryophyta</taxon>
        <taxon>Tracheophyta</taxon>
        <taxon>Spermatophyta</taxon>
        <taxon>Magnoliopsida</taxon>
        <taxon>eudicotyledons</taxon>
        <taxon>Gunneridae</taxon>
        <taxon>Pentapetalae</taxon>
        <taxon>asterids</taxon>
        <taxon>lamiids</taxon>
        <taxon>Lamiales</taxon>
        <taxon>Orobanchaceae</taxon>
        <taxon>Buchnereae</taxon>
        <taxon>Striga</taxon>
    </lineage>
</organism>
<comment type="caution">
    <text evidence="2">The sequence shown here is derived from an EMBL/GenBank/DDBJ whole genome shotgun (WGS) entry which is preliminary data.</text>
</comment>
<proteinExistence type="predicted"/>
<dbReference type="EMBL" id="BKCP01009738">
    <property type="protein sequence ID" value="GER51629.1"/>
    <property type="molecule type" value="Genomic_DNA"/>
</dbReference>
<dbReference type="Proteomes" id="UP000325081">
    <property type="component" value="Unassembled WGS sequence"/>
</dbReference>
<evidence type="ECO:0000313" key="3">
    <source>
        <dbReference type="Proteomes" id="UP000325081"/>
    </source>
</evidence>
<feature type="compositionally biased region" description="Low complexity" evidence="1">
    <location>
        <begin position="118"/>
        <end position="129"/>
    </location>
</feature>
<evidence type="ECO:0000256" key="1">
    <source>
        <dbReference type="SAM" id="MobiDB-lite"/>
    </source>
</evidence>
<feature type="compositionally biased region" description="Basic and acidic residues" evidence="1">
    <location>
        <begin position="150"/>
        <end position="176"/>
    </location>
</feature>
<feature type="region of interest" description="Disordered" evidence="1">
    <location>
        <begin position="73"/>
        <end position="176"/>
    </location>
</feature>
<accession>A0A5A7R2H1</accession>
<sequence length="212" mass="23180">MLLLATPVRGCGLPAPACPATLLERLRRSGVVSSSPPATTSASDCYFDYELSSEFVAEPIGIWQLAPLITGHTRFSSQPDQPRRISDRRLSRRDLFPHNRTGTHLRALPDPNTPQDLSPSPNHNPIPNHRMPAAPISLPQSHAVHNRGAVSDDSRPPDNDPRRVIEHHPAADLRPRMDVHCENLRNPALDHVGQGDPALGPEFMGQPMGLTG</sequence>